<dbReference type="EMBL" id="ATHL01000055">
    <property type="protein sequence ID" value="EQB17455.1"/>
    <property type="molecule type" value="Genomic_DNA"/>
</dbReference>
<sequence length="132" mass="14916">MTQRYGNAPGPETFEALAHAAFARIPEPFAQHLEGVTVHVEEFADEETLRAVGLEDAWELTGLYHGRPLDEESVWVGGEFRPRITLYRQPLLAEWCETGVTLEDLVTHVVVHEVGHHFGLSDDDMHRLEDEA</sequence>
<comment type="caution">
    <text evidence="1">The sequence shown here is derived from an EMBL/GenBank/DDBJ whole genome shotgun (WGS) entry which is preliminary data.</text>
</comment>
<dbReference type="Gene3D" id="3.30.2010.20">
    <property type="match status" value="1"/>
</dbReference>
<name>T0IZZ2_9SPHN</name>
<gene>
    <name evidence="1" type="ORF">L284_07790</name>
</gene>
<dbReference type="OrthoDB" id="9806895at2"/>
<reference evidence="1 2" key="1">
    <citation type="journal article" date="2013" name="Genome Announc.">
        <title>Genome Sequence of Novosphingobium lindaniclasticum LE124T, Isolated from a Hexachlorocyclohexane Dumpsite.</title>
        <authorList>
            <person name="Saxena A."/>
            <person name="Nayyar N."/>
            <person name="Sangwan N."/>
            <person name="Kumari R."/>
            <person name="Khurana J.P."/>
            <person name="Lal R."/>
        </authorList>
    </citation>
    <scope>NUCLEOTIDE SEQUENCE [LARGE SCALE GENOMIC DNA]</scope>
    <source>
        <strain evidence="1 2">LE124</strain>
    </source>
</reference>
<dbReference type="SUPFAM" id="SSF55486">
    <property type="entry name" value="Metalloproteases ('zincins'), catalytic domain"/>
    <property type="match status" value="1"/>
</dbReference>
<dbReference type="eggNOG" id="COG3824">
    <property type="taxonomic scope" value="Bacteria"/>
</dbReference>
<dbReference type="Proteomes" id="UP000015527">
    <property type="component" value="Unassembled WGS sequence"/>
</dbReference>
<evidence type="ECO:0000313" key="2">
    <source>
        <dbReference type="Proteomes" id="UP000015527"/>
    </source>
</evidence>
<dbReference type="AlphaFoldDB" id="T0IZZ2"/>
<dbReference type="InterPro" id="IPR010428">
    <property type="entry name" value="Zincin_1"/>
</dbReference>
<dbReference type="PATRIC" id="fig|1096930.3.peg.1534"/>
<keyword evidence="2" id="KW-1185">Reference proteome</keyword>
<protein>
    <submittedName>
        <fullName evidence="1">Neutral zinc metallopeptidase</fullName>
    </submittedName>
</protein>
<dbReference type="InterPro" id="IPR038555">
    <property type="entry name" value="Zincin_1_sf"/>
</dbReference>
<organism evidence="1 2">
    <name type="scientific">Novosphingobium lindaniclasticum LE124</name>
    <dbReference type="NCBI Taxonomy" id="1096930"/>
    <lineage>
        <taxon>Bacteria</taxon>
        <taxon>Pseudomonadati</taxon>
        <taxon>Pseudomonadota</taxon>
        <taxon>Alphaproteobacteria</taxon>
        <taxon>Sphingomonadales</taxon>
        <taxon>Sphingomonadaceae</taxon>
        <taxon>Novosphingobium</taxon>
    </lineage>
</organism>
<dbReference type="CDD" id="cd12952">
    <property type="entry name" value="MMP_ACEL2062"/>
    <property type="match status" value="1"/>
</dbReference>
<accession>T0IZZ2</accession>
<evidence type="ECO:0000313" key="1">
    <source>
        <dbReference type="EMBL" id="EQB17455.1"/>
    </source>
</evidence>
<dbReference type="RefSeq" id="WP_021233463.1">
    <property type="nucleotide sequence ID" value="NZ_ATHL01000055.1"/>
</dbReference>
<dbReference type="Pfam" id="PF06262">
    <property type="entry name" value="Zincin_1"/>
    <property type="match status" value="1"/>
</dbReference>
<proteinExistence type="predicted"/>